<gene>
    <name evidence="3" type="ORF">JYZ213_LOCUS22557</name>
</gene>
<accession>A0A814QMV6</accession>
<proteinExistence type="predicted"/>
<evidence type="ECO:0000313" key="4">
    <source>
        <dbReference type="Proteomes" id="UP000663845"/>
    </source>
</evidence>
<dbReference type="Proteomes" id="UP000663845">
    <property type="component" value="Unassembled WGS sequence"/>
</dbReference>
<sequence length="488" mass="55598">MSIYNCTFNIYEILIFLSEFSYRHPPKYVNNTNNKTYNNELIFHFEPRDQNAIPKKTLMNVNMSISRFGSSVYQFSIEPVHTTLVDFELKDISCKKLTIQIKHNNTRSLNERLCSGHIRRVDDQKKISAIRDIAETSDQTILIDRLQLSTKYRICLRCYYKQTDESFKEKTCVTITTDACNRWVYVVVIAVGVLVLVISSIVFILKYYRGYKLCPAPSIQGSQRNRRESDTVSIHTIQHSEDDQSNYLPTESEYQPGGPEYRLIHSEYLTEEKTYLPVGSECTGLFPNEHDSAEYNENESKMDFIGPTTIVDARALRKRRQLSSSSYYISNINPYSSSYNPSVPLTYPSGSFYSGPSYGYGYPNQGTSGDQYYNTNYYGAGLGQYSPTYSSGVGQTYQYQNLGSTYGSGLNGYGPTGFNNQYANWNQGNSNQYYTGGTGNGLVNTGYYWNRKSGNIPFQGPPMDNRNLMEPDPRVFIENSPPNRPPGK</sequence>
<feature type="transmembrane region" description="Helical" evidence="2">
    <location>
        <begin position="183"/>
        <end position="205"/>
    </location>
</feature>
<keyword evidence="2" id="KW-0812">Transmembrane</keyword>
<keyword evidence="2" id="KW-1133">Transmembrane helix</keyword>
<organism evidence="3 4">
    <name type="scientific">Adineta steineri</name>
    <dbReference type="NCBI Taxonomy" id="433720"/>
    <lineage>
        <taxon>Eukaryota</taxon>
        <taxon>Metazoa</taxon>
        <taxon>Spiralia</taxon>
        <taxon>Gnathifera</taxon>
        <taxon>Rotifera</taxon>
        <taxon>Eurotatoria</taxon>
        <taxon>Bdelloidea</taxon>
        <taxon>Adinetida</taxon>
        <taxon>Adinetidae</taxon>
        <taxon>Adineta</taxon>
    </lineage>
</organism>
<keyword evidence="2" id="KW-0472">Membrane</keyword>
<protein>
    <submittedName>
        <fullName evidence="3">Uncharacterized protein</fullName>
    </submittedName>
</protein>
<comment type="caution">
    <text evidence="3">The sequence shown here is derived from an EMBL/GenBank/DDBJ whole genome shotgun (WGS) entry which is preliminary data.</text>
</comment>
<dbReference type="EMBL" id="CAJNOG010000257">
    <property type="protein sequence ID" value="CAF1122465.1"/>
    <property type="molecule type" value="Genomic_DNA"/>
</dbReference>
<dbReference type="AlphaFoldDB" id="A0A814QMV6"/>
<name>A0A814QMV6_9BILA</name>
<reference evidence="3" key="1">
    <citation type="submission" date="2021-02" db="EMBL/GenBank/DDBJ databases">
        <authorList>
            <person name="Nowell W R."/>
        </authorList>
    </citation>
    <scope>NUCLEOTIDE SEQUENCE</scope>
</reference>
<evidence type="ECO:0000313" key="3">
    <source>
        <dbReference type="EMBL" id="CAF1122465.1"/>
    </source>
</evidence>
<evidence type="ECO:0000256" key="2">
    <source>
        <dbReference type="SAM" id="Phobius"/>
    </source>
</evidence>
<feature type="region of interest" description="Disordered" evidence="1">
    <location>
        <begin position="459"/>
        <end position="488"/>
    </location>
</feature>
<evidence type="ECO:0000256" key="1">
    <source>
        <dbReference type="SAM" id="MobiDB-lite"/>
    </source>
</evidence>